<sequence>MGGKLALKILVISNIRFPEPHIESVLSNVIKKEEPETIVLNGDTTQCYWDYECPRVIDVLYVIRSIAPWAQLVYIQGDMDPHAIKCIMAEPRYREEIIGTTMYIADVSSAKYYIIHGHQGDIDQLRKSVGAGPWDWLVIGQHKRLEVDKLARVIYAGGITRDYPPEARGYVVITDSSHYTRSLSH</sequence>
<gene>
    <name evidence="1" type="ORF">MetMK1DRAFT_00011990</name>
</gene>
<evidence type="ECO:0000313" key="2">
    <source>
        <dbReference type="Proteomes" id="UP000003980"/>
    </source>
</evidence>
<organism evidence="1 2">
    <name type="scientific">Metallosphaera yellowstonensis MK1</name>
    <dbReference type="NCBI Taxonomy" id="671065"/>
    <lineage>
        <taxon>Archaea</taxon>
        <taxon>Thermoproteota</taxon>
        <taxon>Thermoprotei</taxon>
        <taxon>Sulfolobales</taxon>
        <taxon>Sulfolobaceae</taxon>
        <taxon>Metallosphaera</taxon>
    </lineage>
</organism>
<reference evidence="1 2" key="1">
    <citation type="submission" date="2012-01" db="EMBL/GenBank/DDBJ databases">
        <title>Improved High-Quality Draft sequence of Metallosphaera yellowstonensis MK1.</title>
        <authorList>
            <consortium name="US DOE Joint Genome Institute"/>
            <person name="Lucas S."/>
            <person name="Han J."/>
            <person name="Cheng J.-F."/>
            <person name="Goodwin L."/>
            <person name="Pitluck S."/>
            <person name="Peters L."/>
            <person name="Teshima H."/>
            <person name="Detter J.C."/>
            <person name="Han C."/>
            <person name="Tapia R."/>
            <person name="Land M."/>
            <person name="Hauser L."/>
            <person name="Kyrpides N."/>
            <person name="Kozubal M."/>
            <person name="Macur R.E."/>
            <person name="Jay Z."/>
            <person name="Inskeep W."/>
            <person name="Woyke T."/>
        </authorList>
    </citation>
    <scope>NUCLEOTIDE SEQUENCE [LARGE SCALE GENOMIC DNA]</scope>
    <source>
        <strain evidence="1 2">MK1</strain>
    </source>
</reference>
<dbReference type="HOGENOM" id="CLU_1500346_0_0_2"/>
<dbReference type="EMBL" id="JH597761">
    <property type="protein sequence ID" value="EHP70696.1"/>
    <property type="molecule type" value="Genomic_DNA"/>
</dbReference>
<dbReference type="eggNOG" id="arCOG05959">
    <property type="taxonomic scope" value="Archaea"/>
</dbReference>
<protein>
    <submittedName>
        <fullName evidence="1">Putative phosphoesterase</fullName>
    </submittedName>
</protein>
<dbReference type="STRING" id="671065.MetMK1DRAFT_00011990"/>
<proteinExistence type="predicted"/>
<name>H2C375_9CREN</name>
<dbReference type="Proteomes" id="UP000003980">
    <property type="component" value="Unassembled WGS sequence"/>
</dbReference>
<dbReference type="SUPFAM" id="SSF56300">
    <property type="entry name" value="Metallo-dependent phosphatases"/>
    <property type="match status" value="1"/>
</dbReference>
<evidence type="ECO:0000313" key="1">
    <source>
        <dbReference type="EMBL" id="EHP70696.1"/>
    </source>
</evidence>
<accession>H2C375</accession>
<dbReference type="InterPro" id="IPR029052">
    <property type="entry name" value="Metallo-depent_PP-like"/>
</dbReference>
<dbReference type="Gene3D" id="3.60.21.10">
    <property type="match status" value="1"/>
</dbReference>
<dbReference type="AlphaFoldDB" id="H2C375"/>
<keyword evidence="2" id="KW-1185">Reference proteome</keyword>